<name>A0A068WLP2_ECHGR</name>
<reference evidence="1 2" key="1">
    <citation type="journal article" date="2013" name="Nature">
        <title>The genomes of four tapeworm species reveal adaptations to parasitism.</title>
        <authorList>
            <person name="Tsai I.J."/>
            <person name="Zarowiecki M."/>
            <person name="Holroyd N."/>
            <person name="Garciarrubio A."/>
            <person name="Sanchez-Flores A."/>
            <person name="Brooks K.L."/>
            <person name="Tracey A."/>
            <person name="Bobes R.J."/>
            <person name="Fragoso G."/>
            <person name="Sciutto E."/>
            <person name="Aslett M."/>
            <person name="Beasley H."/>
            <person name="Bennett H.M."/>
            <person name="Cai J."/>
            <person name="Camicia F."/>
            <person name="Clark R."/>
            <person name="Cucher M."/>
            <person name="De Silva N."/>
            <person name="Day T.A."/>
            <person name="Deplazes P."/>
            <person name="Estrada K."/>
            <person name="Fernandez C."/>
            <person name="Holland P.W."/>
            <person name="Hou J."/>
            <person name="Hu S."/>
            <person name="Huckvale T."/>
            <person name="Hung S.S."/>
            <person name="Kamenetzky L."/>
            <person name="Keane J.A."/>
            <person name="Kiss F."/>
            <person name="Koziol U."/>
            <person name="Lambert O."/>
            <person name="Liu K."/>
            <person name="Luo X."/>
            <person name="Luo Y."/>
            <person name="Macchiaroli N."/>
            <person name="Nichol S."/>
            <person name="Paps J."/>
            <person name="Parkinson J."/>
            <person name="Pouchkina-Stantcheva N."/>
            <person name="Riddiford N."/>
            <person name="Rosenzvit M."/>
            <person name="Salinas G."/>
            <person name="Wasmuth J.D."/>
            <person name="Zamanian M."/>
            <person name="Zheng Y."/>
            <person name="Cai X."/>
            <person name="Soberon X."/>
            <person name="Olson P.D."/>
            <person name="Laclette J.P."/>
            <person name="Brehm K."/>
            <person name="Berriman M."/>
            <person name="Garciarrubio A."/>
            <person name="Bobes R.J."/>
            <person name="Fragoso G."/>
            <person name="Sanchez-Flores A."/>
            <person name="Estrada K."/>
            <person name="Cevallos M.A."/>
            <person name="Morett E."/>
            <person name="Gonzalez V."/>
            <person name="Portillo T."/>
            <person name="Ochoa-Leyva A."/>
            <person name="Jose M.V."/>
            <person name="Sciutto E."/>
            <person name="Landa A."/>
            <person name="Jimenez L."/>
            <person name="Valdes V."/>
            <person name="Carrero J.C."/>
            <person name="Larralde C."/>
            <person name="Morales-Montor J."/>
            <person name="Limon-Lason J."/>
            <person name="Soberon X."/>
            <person name="Laclette J.P."/>
        </authorList>
    </citation>
    <scope>NUCLEOTIDE SEQUENCE [LARGE SCALE GENOMIC DNA]</scope>
</reference>
<evidence type="ECO:0000313" key="3">
    <source>
        <dbReference type="WBParaSite" id="EgrG_001138000"/>
    </source>
</evidence>
<evidence type="ECO:0000313" key="2">
    <source>
        <dbReference type="Proteomes" id="UP000492820"/>
    </source>
</evidence>
<gene>
    <name evidence="1" type="ORF">EgrG_001138000</name>
</gene>
<reference evidence="1" key="2">
    <citation type="submission" date="2014-06" db="EMBL/GenBank/DDBJ databases">
        <authorList>
            <person name="Aslett M."/>
        </authorList>
    </citation>
    <scope>NUCLEOTIDE SEQUENCE</scope>
</reference>
<dbReference type="AlphaFoldDB" id="A0A068WLP2"/>
<evidence type="ECO:0000313" key="1">
    <source>
        <dbReference type="EMBL" id="CDS20685.1"/>
    </source>
</evidence>
<accession>A0A068WLP2</accession>
<dbReference type="OrthoDB" id="9986652at2759"/>
<protein>
    <submittedName>
        <fullName evidence="1 3">Cement protein 3B variant 3</fullName>
    </submittedName>
</protein>
<dbReference type="Proteomes" id="UP000492820">
    <property type="component" value="Unassembled WGS sequence"/>
</dbReference>
<organism evidence="1">
    <name type="scientific">Echinococcus granulosus</name>
    <name type="common">Hydatid tapeworm</name>
    <dbReference type="NCBI Taxonomy" id="6210"/>
    <lineage>
        <taxon>Eukaryota</taxon>
        <taxon>Metazoa</taxon>
        <taxon>Spiralia</taxon>
        <taxon>Lophotrochozoa</taxon>
        <taxon>Platyhelminthes</taxon>
        <taxon>Cestoda</taxon>
        <taxon>Eucestoda</taxon>
        <taxon>Cyclophyllidea</taxon>
        <taxon>Taeniidae</taxon>
        <taxon>Echinococcus</taxon>
        <taxon>Echinococcus granulosus group</taxon>
    </lineage>
</organism>
<dbReference type="EMBL" id="LK028581">
    <property type="protein sequence ID" value="CDS20685.1"/>
    <property type="molecule type" value="Genomic_DNA"/>
</dbReference>
<reference evidence="3" key="3">
    <citation type="submission" date="2020-10" db="UniProtKB">
        <authorList>
            <consortium name="WormBaseParasite"/>
        </authorList>
    </citation>
    <scope>IDENTIFICATION</scope>
</reference>
<proteinExistence type="predicted"/>
<dbReference type="WBParaSite" id="EgrG_001138000">
    <property type="protein sequence ID" value="EgrG_001138000"/>
    <property type="gene ID" value="EgrG_001138000"/>
</dbReference>
<sequence length="641" mass="71651">MKCPYSKPTECTNAFCLSKQNIVNLSKRRGTFPFHKHNKYSKLAEHFEYNHIPAHLSSVQNLHFKSILCTRNGLAIVHLARNLITQFGIVDLHIHKFLGTFGRQSVKYSPDSVAARISPDSSLCLIRLPWSRISRVTTLQLYSLRTRELITELPLTTATLRLNPVNTPTPTTLSFTGFEDDTASVQTDLQDRNEETPEPVRAFGGYNRPSAILFDFDPRFENSRILLANVHFVQTQRNSGYSSLQHYHRRFSLGEGFFEAQAPCLSLVRLPSWQRIAKTRDFGGLPDSLLQEQRPDRRLGSGINILQVFYSPAGHLIFAVVTTASTCRCGSSAQALLFNNFCHGSSEAVSGFGNSPDLSQQRHWSTGEGGVGEVGAFTTQLPPPPPGYTPLFLTVFHSDSLNTLRVIRFDRPLCPLHTCPTNYMPIMSRCGARLALIALATVGVGSSGVKRRYRGGRRGLVEMEGNSGTPRRRRINTLNIPESATMTAGTAQNRPSSSHLCPNWIEGDWETNAWNEEETHLTGKSASIDTGSSSPGRRKLQEMVFVYQLEPPPTLQAIARQKIRQARNYTTPTPHWITWDCRRGWWRTSDFSRPSVVPVPVCLTPRACPPFLHFSLLSAATLSNSDRSPLISLIFPTLTFL</sequence>